<comment type="caution">
    <text evidence="1">The sequence shown here is derived from an EMBL/GenBank/DDBJ whole genome shotgun (WGS) entry which is preliminary data.</text>
</comment>
<organism evidence="1 2">
    <name type="scientific">Cuscuta epithymum</name>
    <dbReference type="NCBI Taxonomy" id="186058"/>
    <lineage>
        <taxon>Eukaryota</taxon>
        <taxon>Viridiplantae</taxon>
        <taxon>Streptophyta</taxon>
        <taxon>Embryophyta</taxon>
        <taxon>Tracheophyta</taxon>
        <taxon>Spermatophyta</taxon>
        <taxon>Magnoliopsida</taxon>
        <taxon>eudicotyledons</taxon>
        <taxon>Gunneridae</taxon>
        <taxon>Pentapetalae</taxon>
        <taxon>asterids</taxon>
        <taxon>lamiids</taxon>
        <taxon>Solanales</taxon>
        <taxon>Convolvulaceae</taxon>
        <taxon>Cuscuteae</taxon>
        <taxon>Cuscuta</taxon>
        <taxon>Cuscuta subgen. Cuscuta</taxon>
    </lineage>
</organism>
<protein>
    <submittedName>
        <fullName evidence="1">Uncharacterized protein</fullName>
    </submittedName>
</protein>
<reference evidence="1" key="1">
    <citation type="submission" date="2022-07" db="EMBL/GenBank/DDBJ databases">
        <authorList>
            <person name="Macas J."/>
            <person name="Novak P."/>
            <person name="Neumann P."/>
        </authorList>
    </citation>
    <scope>NUCLEOTIDE SEQUENCE</scope>
</reference>
<evidence type="ECO:0000313" key="2">
    <source>
        <dbReference type="Proteomes" id="UP001152523"/>
    </source>
</evidence>
<proteinExistence type="predicted"/>
<evidence type="ECO:0000313" key="1">
    <source>
        <dbReference type="EMBL" id="CAH9115863.1"/>
    </source>
</evidence>
<name>A0AAV0E302_9ASTE</name>
<dbReference type="AlphaFoldDB" id="A0AAV0E302"/>
<sequence length="171" mass="19791">MDKVAVRVDGGGWLRSPSVLMVRIGWAAFECRSWDSYRLSCRRRRLYHMGKLTFMSYSFLSCTTGFDWGARLWSTSVVGAFFHFKNKASRCECLCCWSMVCSFIGVAIAGGKKDILEIVVVNQQGIIQDAVLKMKEKKMKCRWSIPLRKHRQKMKNKKSWSSGRQNKIYIL</sequence>
<keyword evidence="2" id="KW-1185">Reference proteome</keyword>
<accession>A0AAV0E302</accession>
<dbReference type="EMBL" id="CAMAPF010000255">
    <property type="protein sequence ID" value="CAH9115863.1"/>
    <property type="molecule type" value="Genomic_DNA"/>
</dbReference>
<dbReference type="Proteomes" id="UP001152523">
    <property type="component" value="Unassembled WGS sequence"/>
</dbReference>
<gene>
    <name evidence="1" type="ORF">CEPIT_LOCUS21274</name>
</gene>